<dbReference type="EMBL" id="VKDB01000027">
    <property type="protein sequence ID" value="TSA80793.1"/>
    <property type="molecule type" value="Genomic_DNA"/>
</dbReference>
<gene>
    <name evidence="1" type="ORF">FNU79_16245</name>
</gene>
<dbReference type="AlphaFoldDB" id="A0A553UKR2"/>
<dbReference type="OrthoDB" id="68162at2"/>
<protein>
    <submittedName>
        <fullName evidence="1">NAD-glutamate dehydrogenase</fullName>
    </submittedName>
</protein>
<accession>A0A553UKR2</accession>
<dbReference type="RefSeq" id="WP_143721844.1">
    <property type="nucleotide sequence ID" value="NZ_VKDB01000027.1"/>
</dbReference>
<organism evidence="1 2">
    <name type="scientific">Deinococcus detaillensis</name>
    <dbReference type="NCBI Taxonomy" id="2592048"/>
    <lineage>
        <taxon>Bacteria</taxon>
        <taxon>Thermotogati</taxon>
        <taxon>Deinococcota</taxon>
        <taxon>Deinococci</taxon>
        <taxon>Deinococcales</taxon>
        <taxon>Deinococcaceae</taxon>
        <taxon>Deinococcus</taxon>
    </lineage>
</organism>
<keyword evidence="2" id="KW-1185">Reference proteome</keyword>
<evidence type="ECO:0000313" key="1">
    <source>
        <dbReference type="EMBL" id="TSA80793.1"/>
    </source>
</evidence>
<name>A0A553UKR2_9DEIO</name>
<reference evidence="1 2" key="1">
    <citation type="submission" date="2019-07" db="EMBL/GenBank/DDBJ databases">
        <title>Deinococcus detaillus sp. nov., isolated from humus soil in Antarctica.</title>
        <authorList>
            <person name="Zhang K."/>
        </authorList>
    </citation>
    <scope>NUCLEOTIDE SEQUENCE [LARGE SCALE GENOMIC DNA]</scope>
    <source>
        <strain evidence="1 2">H1</strain>
    </source>
</reference>
<sequence length="159" mass="17072">MTSSPHPALKLKGFTKTVELSTGVEVIIKKLNIEAYTMDAARHVMSTPALLTAASEYAKESAAAIESVDGQAPAMSREQMMETSIQLQEKLLRAALIEPKLEALVELYGGSLEEPDYGLGPDLTMLLEAVQEFSAPAMAVVQVAEQFPDKARGKPPRAG</sequence>
<proteinExistence type="predicted"/>
<comment type="caution">
    <text evidence="1">The sequence shown here is derived from an EMBL/GenBank/DDBJ whole genome shotgun (WGS) entry which is preliminary data.</text>
</comment>
<dbReference type="Proteomes" id="UP000316092">
    <property type="component" value="Unassembled WGS sequence"/>
</dbReference>
<evidence type="ECO:0000313" key="2">
    <source>
        <dbReference type="Proteomes" id="UP000316092"/>
    </source>
</evidence>